<gene>
    <name evidence="3" type="ORF">Tci_053644</name>
</gene>
<sequence>MSAIASRFPPSTNQLKTSSNPKNQATIQDGRVTVQQVQGRQHQSYAGTRNRGIATTSKGNEKLMLAEAQEAGQILDEEQRAFLVDLGISKALVSHQTIPHNSAFQTDDLDAYDLDYDDLSSAKEVLMANFSSCDPEVLSKVPYSDSYSNDMINQDVQEMQYSEQTHVDDFEDNEIHSETLILKEESRSNMFDKQNDPISIENNIKISPIDYLKLNKIKEDFGKRFVTKKELFAEQDFWLKHSSFFETPVTSHTPVKIKAPSELSKMKLLKFKLFFNQMEDAVDQCFVDNNIFKIQIKQLRIDNDQLLNQIMSQEIMHIVVNSVDILDVKKSCVNECKKCLELEIELFKKKDFVEKEAYDKLVKNYLNLEKHCISLELATQLNQEIFQRENSALKNELMKIKGKNIVNTVVSKPNATLTPGMFKLDIEPISARLKNNRDAHEELLVYDSQTCPNLPKPSEKLVAITETNKEKIIRFAEPVTSSNNIPRQTDSLKTKDSNKSLFTSTGIKPTTSASRSKPSGNIQNNRIS</sequence>
<name>A0A6L2N618_TANCI</name>
<reference evidence="3" key="1">
    <citation type="journal article" date="2019" name="Sci. Rep.">
        <title>Draft genome of Tanacetum cinerariifolium, the natural source of mosquito coil.</title>
        <authorList>
            <person name="Yamashiro T."/>
            <person name="Shiraishi A."/>
            <person name="Satake H."/>
            <person name="Nakayama K."/>
        </authorList>
    </citation>
    <scope>NUCLEOTIDE SEQUENCE</scope>
</reference>
<keyword evidence="1" id="KW-0175">Coiled coil</keyword>
<evidence type="ECO:0000256" key="2">
    <source>
        <dbReference type="SAM" id="MobiDB-lite"/>
    </source>
</evidence>
<accession>A0A6L2N618</accession>
<evidence type="ECO:0000313" key="3">
    <source>
        <dbReference type="EMBL" id="GEU81666.1"/>
    </source>
</evidence>
<feature type="region of interest" description="Disordered" evidence="2">
    <location>
        <begin position="1"/>
        <end position="24"/>
    </location>
</feature>
<comment type="caution">
    <text evidence="3">The sequence shown here is derived from an EMBL/GenBank/DDBJ whole genome shotgun (WGS) entry which is preliminary data.</text>
</comment>
<feature type="compositionally biased region" description="Polar residues" evidence="2">
    <location>
        <begin position="499"/>
        <end position="528"/>
    </location>
</feature>
<organism evidence="3">
    <name type="scientific">Tanacetum cinerariifolium</name>
    <name type="common">Dalmatian daisy</name>
    <name type="synonym">Chrysanthemum cinerariifolium</name>
    <dbReference type="NCBI Taxonomy" id="118510"/>
    <lineage>
        <taxon>Eukaryota</taxon>
        <taxon>Viridiplantae</taxon>
        <taxon>Streptophyta</taxon>
        <taxon>Embryophyta</taxon>
        <taxon>Tracheophyta</taxon>
        <taxon>Spermatophyta</taxon>
        <taxon>Magnoliopsida</taxon>
        <taxon>eudicotyledons</taxon>
        <taxon>Gunneridae</taxon>
        <taxon>Pentapetalae</taxon>
        <taxon>asterids</taxon>
        <taxon>campanulids</taxon>
        <taxon>Asterales</taxon>
        <taxon>Asteraceae</taxon>
        <taxon>Asteroideae</taxon>
        <taxon>Anthemideae</taxon>
        <taxon>Anthemidinae</taxon>
        <taxon>Tanacetum</taxon>
    </lineage>
</organism>
<evidence type="ECO:0000256" key="1">
    <source>
        <dbReference type="SAM" id="Coils"/>
    </source>
</evidence>
<evidence type="ECO:0008006" key="4">
    <source>
        <dbReference type="Google" id="ProtNLM"/>
    </source>
</evidence>
<feature type="coiled-coil region" evidence="1">
    <location>
        <begin position="289"/>
        <end position="316"/>
    </location>
</feature>
<proteinExistence type="predicted"/>
<dbReference type="AlphaFoldDB" id="A0A6L2N618"/>
<feature type="compositionally biased region" description="Polar residues" evidence="2">
    <location>
        <begin position="9"/>
        <end position="24"/>
    </location>
</feature>
<feature type="compositionally biased region" description="Polar residues" evidence="2">
    <location>
        <begin position="479"/>
        <end position="489"/>
    </location>
</feature>
<dbReference type="EMBL" id="BKCJ010008330">
    <property type="protein sequence ID" value="GEU81666.1"/>
    <property type="molecule type" value="Genomic_DNA"/>
</dbReference>
<feature type="region of interest" description="Disordered" evidence="2">
    <location>
        <begin position="478"/>
        <end position="528"/>
    </location>
</feature>
<protein>
    <recommendedName>
        <fullName evidence="4">Integrase, catalytic region, zinc finger, CCHC-type, peptidase aspartic, catalytic</fullName>
    </recommendedName>
</protein>